<proteinExistence type="predicted"/>
<protein>
    <submittedName>
        <fullName evidence="2">DNA double-strand break repair nuclease NurA</fullName>
    </submittedName>
</protein>
<organism evidence="2 3">
    <name type="scientific">Litorilinea aerophila</name>
    <dbReference type="NCBI Taxonomy" id="1204385"/>
    <lineage>
        <taxon>Bacteria</taxon>
        <taxon>Bacillati</taxon>
        <taxon>Chloroflexota</taxon>
        <taxon>Caldilineae</taxon>
        <taxon>Caldilineales</taxon>
        <taxon>Caldilineaceae</taxon>
        <taxon>Litorilinea</taxon>
    </lineage>
</organism>
<dbReference type="EMBL" id="VIGC01000019">
    <property type="protein sequence ID" value="TQE94856.1"/>
    <property type="molecule type" value="Genomic_DNA"/>
</dbReference>
<sequence>MDHRAQQTWLAQQLAYLQQADSQIIRDRLVQMGVERPGALPTAELDQAQGLRLAFSCHWQNHQEARSWALDVLQERPVFAVDGSQITPTKDFSIPVGAVQVGWFINYHTPGGRYVKDVAFEILAPQELGEAPTDDDTDRGFPDWRVNQLRFVRECEKHCQLLEALATTPASRLPAAFFDGSLIISFAGQMRPERRRPYVRAVRDLLACSQRYAIPVIGFVDSSYSRDLVTLLEVLSGRPDSVAWSDAGLVDDLLPGWGDRTPFFLCARDDPLSQHGDADFYNQVAFTYVRLAGERPPARVEVPAWVLEAGLAEEVVDLVRAQCVVGTGYPYVIETADALAVISQEDRQRFYALFQQFALQEGLPFTQARKALSKRLRR</sequence>
<name>A0A540VDL2_9CHLR</name>
<evidence type="ECO:0000259" key="1">
    <source>
        <dbReference type="SMART" id="SM00933"/>
    </source>
</evidence>
<reference evidence="2 3" key="1">
    <citation type="submission" date="2019-06" db="EMBL/GenBank/DDBJ databases">
        <title>Genome sequence of Litorilinea aerophila BAA-2444.</title>
        <authorList>
            <person name="Maclea K.S."/>
            <person name="Maurais E.G."/>
            <person name="Iannazzi L.C."/>
        </authorList>
    </citation>
    <scope>NUCLEOTIDE SEQUENCE [LARGE SCALE GENOMIC DNA]</scope>
    <source>
        <strain evidence="2 3">ATCC BAA-2444</strain>
    </source>
</reference>
<accession>A0A540VDL2</accession>
<evidence type="ECO:0000313" key="3">
    <source>
        <dbReference type="Proteomes" id="UP000317371"/>
    </source>
</evidence>
<dbReference type="InParanoid" id="A0A540VDL2"/>
<dbReference type="AlphaFoldDB" id="A0A540VDL2"/>
<gene>
    <name evidence="2" type="ORF">FKZ61_14665</name>
</gene>
<evidence type="ECO:0000313" key="2">
    <source>
        <dbReference type="EMBL" id="TQE94856.1"/>
    </source>
</evidence>
<dbReference type="Pfam" id="PF09376">
    <property type="entry name" value="NurA"/>
    <property type="match status" value="1"/>
</dbReference>
<comment type="caution">
    <text evidence="2">The sequence shown here is derived from an EMBL/GenBank/DDBJ whole genome shotgun (WGS) entry which is preliminary data.</text>
</comment>
<dbReference type="Proteomes" id="UP000317371">
    <property type="component" value="Unassembled WGS sequence"/>
</dbReference>
<feature type="domain" description="NurA" evidence="1">
    <location>
        <begin position="76"/>
        <end position="342"/>
    </location>
</feature>
<dbReference type="RefSeq" id="WP_170199767.1">
    <property type="nucleotide sequence ID" value="NZ_VIGC02000019.1"/>
</dbReference>
<dbReference type="InterPro" id="IPR018977">
    <property type="entry name" value="NurA_domain"/>
</dbReference>
<keyword evidence="3" id="KW-1185">Reference proteome</keyword>
<dbReference type="SMART" id="SM00933">
    <property type="entry name" value="NurA"/>
    <property type="match status" value="1"/>
</dbReference>